<keyword evidence="3 5" id="KW-0063">Aspartyl esterase</keyword>
<dbReference type="InterPro" id="IPR033131">
    <property type="entry name" value="Pectinesterase_Asp_AS"/>
</dbReference>
<dbReference type="PROSITE" id="PS00503">
    <property type="entry name" value="PECTINESTERASE_2"/>
    <property type="match status" value="1"/>
</dbReference>
<evidence type="ECO:0000313" key="7">
    <source>
        <dbReference type="EMBL" id="SCY83441.1"/>
    </source>
</evidence>
<keyword evidence="8" id="KW-1185">Reference proteome</keyword>
<dbReference type="PROSITE" id="PS00800">
    <property type="entry name" value="PECTINESTERASE_1"/>
    <property type="match status" value="1"/>
</dbReference>
<comment type="catalytic activity">
    <reaction evidence="5">
        <text>[(1-&gt;4)-alpha-D-galacturonosyl methyl ester](n) + n H2O = [(1-&gt;4)-alpha-D-galacturonosyl](n) + n methanol + n H(+)</text>
        <dbReference type="Rhea" id="RHEA:22380"/>
        <dbReference type="Rhea" id="RHEA-COMP:14570"/>
        <dbReference type="Rhea" id="RHEA-COMP:14573"/>
        <dbReference type="ChEBI" id="CHEBI:15377"/>
        <dbReference type="ChEBI" id="CHEBI:15378"/>
        <dbReference type="ChEBI" id="CHEBI:17790"/>
        <dbReference type="ChEBI" id="CHEBI:140522"/>
        <dbReference type="ChEBI" id="CHEBI:140523"/>
        <dbReference type="EC" id="3.1.1.11"/>
    </reaction>
</comment>
<dbReference type="Proteomes" id="UP000198538">
    <property type="component" value="Unassembled WGS sequence"/>
</dbReference>
<feature type="active site" evidence="4">
    <location>
        <position position="195"/>
    </location>
</feature>
<dbReference type="PANTHER" id="PTHR31321:SF57">
    <property type="entry name" value="PECTINESTERASE 53-RELATED"/>
    <property type="match status" value="1"/>
</dbReference>
<dbReference type="GO" id="GO:0009279">
    <property type="term" value="C:cell outer membrane"/>
    <property type="evidence" value="ECO:0007669"/>
    <property type="project" value="TreeGrafter"/>
</dbReference>
<proteinExistence type="inferred from homology"/>
<accession>A0A1G5J666</accession>
<dbReference type="Gene3D" id="2.160.20.10">
    <property type="entry name" value="Single-stranded right-handed beta-helix, Pectin lyase-like"/>
    <property type="match status" value="1"/>
</dbReference>
<evidence type="ECO:0000313" key="8">
    <source>
        <dbReference type="Proteomes" id="UP000198538"/>
    </source>
</evidence>
<dbReference type="GO" id="GO:0045490">
    <property type="term" value="P:pectin catabolic process"/>
    <property type="evidence" value="ECO:0007669"/>
    <property type="project" value="UniProtKB-UniRule"/>
</dbReference>
<evidence type="ECO:0000256" key="1">
    <source>
        <dbReference type="ARBA" id="ARBA00008891"/>
    </source>
</evidence>
<dbReference type="EMBL" id="FMVM01000010">
    <property type="protein sequence ID" value="SCY83441.1"/>
    <property type="molecule type" value="Genomic_DNA"/>
</dbReference>
<dbReference type="GO" id="GO:0030599">
    <property type="term" value="F:pectinesterase activity"/>
    <property type="evidence" value="ECO:0007669"/>
    <property type="project" value="UniProtKB-UniRule"/>
</dbReference>
<dbReference type="InterPro" id="IPR012334">
    <property type="entry name" value="Pectin_lyas_fold"/>
</dbReference>
<protein>
    <recommendedName>
        <fullName evidence="5">Pectinesterase</fullName>
        <ecNumber evidence="5">3.1.1.11</ecNumber>
    </recommendedName>
</protein>
<dbReference type="AlphaFoldDB" id="A0A1G5J666"/>
<dbReference type="EC" id="3.1.1.11" evidence="5"/>
<gene>
    <name evidence="7" type="ORF">SAMN05720606_11071</name>
</gene>
<dbReference type="SUPFAM" id="SSF51126">
    <property type="entry name" value="Pectin lyase-like"/>
    <property type="match status" value="1"/>
</dbReference>
<dbReference type="Pfam" id="PF01095">
    <property type="entry name" value="Pectinesterase"/>
    <property type="match status" value="2"/>
</dbReference>
<organism evidence="7 8">
    <name type="scientific">Paenibacillus polysaccharolyticus</name>
    <dbReference type="NCBI Taxonomy" id="582692"/>
    <lineage>
        <taxon>Bacteria</taxon>
        <taxon>Bacillati</taxon>
        <taxon>Bacillota</taxon>
        <taxon>Bacilli</taxon>
        <taxon>Bacillales</taxon>
        <taxon>Paenibacillaceae</taxon>
        <taxon>Paenibacillus</taxon>
    </lineage>
</organism>
<name>A0A1G5J666_9BACL</name>
<dbReference type="STRING" id="582692.SAMN05720606_11071"/>
<keyword evidence="2 5" id="KW-0378">Hydrolase</keyword>
<dbReference type="UniPathway" id="UPA00545">
    <property type="reaction ID" value="UER00823"/>
</dbReference>
<sequence length="348" mass="38382">MTEQRSAADLVLESSTPCITVASDGSGDYTTIQAAVDAHPDHGTHGLPIRVKAGVYVEKLHMDKPGIHLIGEGAEQTIITYDDHALKRFPDGSQYHTFHSYTAFIGADDFKAEGISFVNSAGPGSEVGQALAVYVDGDRAVFRGCRFIGHQDTIFTGPLPEQPLDRSYFGGPRDGAERRKLRQYFEDCYIEGDIDFIFGSATVVFKSCEIFTKSRLTEAEVAEGHVNGWITAASTPEDVRYGYVFVECDLTSNAPPQSVYLGRPWRNHSKVCFLNCWLGAHVKQEGWHNWNKVEAETTVNYAEYKSAGPGAGRADVRVPWSHVLTEEEAAEYTLSLVLSGEDGWNPFE</sequence>
<dbReference type="InterPro" id="IPR011050">
    <property type="entry name" value="Pectin_lyase_fold/virulence"/>
</dbReference>
<dbReference type="PANTHER" id="PTHR31321">
    <property type="entry name" value="ACYL-COA THIOESTER HYDROLASE YBHC-RELATED"/>
    <property type="match status" value="1"/>
</dbReference>
<evidence type="ECO:0000256" key="2">
    <source>
        <dbReference type="ARBA" id="ARBA00022801"/>
    </source>
</evidence>
<dbReference type="InterPro" id="IPR000070">
    <property type="entry name" value="Pectinesterase_cat"/>
</dbReference>
<evidence type="ECO:0000256" key="4">
    <source>
        <dbReference type="PROSITE-ProRule" id="PRU10040"/>
    </source>
</evidence>
<comment type="similarity">
    <text evidence="1">Belongs to the pectinesterase family.</text>
</comment>
<evidence type="ECO:0000256" key="3">
    <source>
        <dbReference type="ARBA" id="ARBA00023085"/>
    </source>
</evidence>
<evidence type="ECO:0000259" key="6">
    <source>
        <dbReference type="Pfam" id="PF01095"/>
    </source>
</evidence>
<feature type="domain" description="Pectinesterase catalytic" evidence="6">
    <location>
        <begin position="178"/>
        <end position="340"/>
    </location>
</feature>
<reference evidence="8" key="1">
    <citation type="submission" date="2016-10" db="EMBL/GenBank/DDBJ databases">
        <authorList>
            <person name="Varghese N."/>
            <person name="Submissions S."/>
        </authorList>
    </citation>
    <scope>NUCLEOTIDE SEQUENCE [LARGE SCALE GENOMIC DNA]</scope>
    <source>
        <strain evidence="8">BL9</strain>
    </source>
</reference>
<dbReference type="GO" id="GO:0042545">
    <property type="term" value="P:cell wall modification"/>
    <property type="evidence" value="ECO:0007669"/>
    <property type="project" value="UniProtKB-UniRule"/>
</dbReference>
<comment type="pathway">
    <text evidence="5">Glycan metabolism; pectin degradation; 2-dehydro-3-deoxy-D-gluconate from pectin: step 1/5.</text>
</comment>
<feature type="domain" description="Pectinesterase catalytic" evidence="6">
    <location>
        <begin position="19"/>
        <end position="156"/>
    </location>
</feature>
<evidence type="ECO:0000256" key="5">
    <source>
        <dbReference type="RuleBase" id="RU000589"/>
    </source>
</evidence>
<dbReference type="RefSeq" id="WP_090921458.1">
    <property type="nucleotide sequence ID" value="NZ_FMVM01000010.1"/>
</dbReference>
<dbReference type="InterPro" id="IPR018040">
    <property type="entry name" value="Pectinesterase_Tyr_AS"/>
</dbReference>